<dbReference type="AlphaFoldDB" id="A0AAE0NXS0"/>
<keyword evidence="3" id="KW-1185">Reference proteome</keyword>
<keyword evidence="1" id="KW-0732">Signal</keyword>
<evidence type="ECO:0000313" key="2">
    <source>
        <dbReference type="EMBL" id="KAK3389651.1"/>
    </source>
</evidence>
<reference evidence="2" key="2">
    <citation type="submission" date="2023-06" db="EMBL/GenBank/DDBJ databases">
        <authorList>
            <consortium name="Lawrence Berkeley National Laboratory"/>
            <person name="Haridas S."/>
            <person name="Hensen N."/>
            <person name="Bonometti L."/>
            <person name="Westerberg I."/>
            <person name="Brannstrom I.O."/>
            <person name="Guillou S."/>
            <person name="Cros-Aarteil S."/>
            <person name="Calhoun S."/>
            <person name="Kuo A."/>
            <person name="Mondo S."/>
            <person name="Pangilinan J."/>
            <person name="Riley R."/>
            <person name="LaButti K."/>
            <person name="Andreopoulos B."/>
            <person name="Lipzen A."/>
            <person name="Chen C."/>
            <person name="Yanf M."/>
            <person name="Daum C."/>
            <person name="Ng V."/>
            <person name="Clum A."/>
            <person name="Steindorff A."/>
            <person name="Ohm R."/>
            <person name="Martin F."/>
            <person name="Silar P."/>
            <person name="Natvig D."/>
            <person name="Lalanne C."/>
            <person name="Gautier V."/>
            <person name="Ament-velasquez S.L."/>
            <person name="Kruys A."/>
            <person name="Hutchinson M.I."/>
            <person name="Powell A.J."/>
            <person name="Barry K."/>
            <person name="Miller A.N."/>
            <person name="Grigoriev I.V."/>
            <person name="Debuchy R."/>
            <person name="Gladieux P."/>
            <person name="Thoren M.H."/>
            <person name="Johannesson H."/>
        </authorList>
    </citation>
    <scope>NUCLEOTIDE SEQUENCE</scope>
    <source>
        <strain evidence="2">CBS 232.78</strain>
    </source>
</reference>
<organism evidence="2 3">
    <name type="scientific">Podospora didyma</name>
    <dbReference type="NCBI Taxonomy" id="330526"/>
    <lineage>
        <taxon>Eukaryota</taxon>
        <taxon>Fungi</taxon>
        <taxon>Dikarya</taxon>
        <taxon>Ascomycota</taxon>
        <taxon>Pezizomycotina</taxon>
        <taxon>Sordariomycetes</taxon>
        <taxon>Sordariomycetidae</taxon>
        <taxon>Sordariales</taxon>
        <taxon>Podosporaceae</taxon>
        <taxon>Podospora</taxon>
    </lineage>
</organism>
<feature type="signal peptide" evidence="1">
    <location>
        <begin position="1"/>
        <end position="21"/>
    </location>
</feature>
<gene>
    <name evidence="2" type="ORF">B0H63DRAFT_102762</name>
</gene>
<name>A0AAE0NXS0_9PEZI</name>
<proteinExistence type="predicted"/>
<protein>
    <submittedName>
        <fullName evidence="2">Uncharacterized protein</fullName>
    </submittedName>
</protein>
<comment type="caution">
    <text evidence="2">The sequence shown here is derived from an EMBL/GenBank/DDBJ whole genome shotgun (WGS) entry which is preliminary data.</text>
</comment>
<feature type="chain" id="PRO_5041923261" evidence="1">
    <location>
        <begin position="22"/>
        <end position="229"/>
    </location>
</feature>
<reference evidence="2" key="1">
    <citation type="journal article" date="2023" name="Mol. Phylogenet. Evol.">
        <title>Genome-scale phylogeny and comparative genomics of the fungal order Sordariales.</title>
        <authorList>
            <person name="Hensen N."/>
            <person name="Bonometti L."/>
            <person name="Westerberg I."/>
            <person name="Brannstrom I.O."/>
            <person name="Guillou S."/>
            <person name="Cros-Aarteil S."/>
            <person name="Calhoun S."/>
            <person name="Haridas S."/>
            <person name="Kuo A."/>
            <person name="Mondo S."/>
            <person name="Pangilinan J."/>
            <person name="Riley R."/>
            <person name="LaButti K."/>
            <person name="Andreopoulos B."/>
            <person name="Lipzen A."/>
            <person name="Chen C."/>
            <person name="Yan M."/>
            <person name="Daum C."/>
            <person name="Ng V."/>
            <person name="Clum A."/>
            <person name="Steindorff A."/>
            <person name="Ohm R.A."/>
            <person name="Martin F."/>
            <person name="Silar P."/>
            <person name="Natvig D.O."/>
            <person name="Lalanne C."/>
            <person name="Gautier V."/>
            <person name="Ament-Velasquez S.L."/>
            <person name="Kruys A."/>
            <person name="Hutchinson M.I."/>
            <person name="Powell A.J."/>
            <person name="Barry K."/>
            <person name="Miller A.N."/>
            <person name="Grigoriev I.V."/>
            <person name="Debuchy R."/>
            <person name="Gladieux P."/>
            <person name="Hiltunen Thoren M."/>
            <person name="Johannesson H."/>
        </authorList>
    </citation>
    <scope>NUCLEOTIDE SEQUENCE</scope>
    <source>
        <strain evidence="2">CBS 232.78</strain>
    </source>
</reference>
<accession>A0AAE0NXS0</accession>
<dbReference type="EMBL" id="JAULSW010000002">
    <property type="protein sequence ID" value="KAK3389651.1"/>
    <property type="molecule type" value="Genomic_DNA"/>
</dbReference>
<sequence>MKTDILLQLGLCALSLTAAAAAPATHNGIQHPLTSNKIITIHGPNLSSKQRIPGHNDAFYGPVPKDEQIFRIELLEIAPSPILVNKYFFILLRGEIPRSTRQDLHLQPADLADATLSITGSAVLEKDGEEIEPQRYTIPLRTAELGTEGEAHLAIRNATGAYVDHLALEGRNDILFDYWIPGPFVVTGKYTFEIEASLWRKGKGKGEDRRICLFALTLTQRLEGEEWPW</sequence>
<dbReference type="Proteomes" id="UP001285441">
    <property type="component" value="Unassembled WGS sequence"/>
</dbReference>
<evidence type="ECO:0000313" key="3">
    <source>
        <dbReference type="Proteomes" id="UP001285441"/>
    </source>
</evidence>
<evidence type="ECO:0000256" key="1">
    <source>
        <dbReference type="SAM" id="SignalP"/>
    </source>
</evidence>